<dbReference type="EMBL" id="WHPD01001559">
    <property type="protein sequence ID" value="MPV88439.1"/>
    <property type="molecule type" value="Genomic_DNA"/>
</dbReference>
<dbReference type="RefSeq" id="WP_152231109.1">
    <property type="nucleotide sequence ID" value="NZ_BAAAOT010000011.1"/>
</dbReference>
<dbReference type="InterPro" id="IPR025997">
    <property type="entry name" value="SBP_2_dom"/>
</dbReference>
<gene>
    <name evidence="6" type="ORF">GB882_07150</name>
</gene>
<dbReference type="GO" id="GO:0030246">
    <property type="term" value="F:carbohydrate binding"/>
    <property type="evidence" value="ECO:0007669"/>
    <property type="project" value="UniProtKB-ARBA"/>
</dbReference>
<protein>
    <submittedName>
        <fullName evidence="6">Substrate-binding domain-containing protein</fullName>
    </submittedName>
</protein>
<dbReference type="OrthoDB" id="9781890at2"/>
<dbReference type="GO" id="GO:0030313">
    <property type="term" value="C:cell envelope"/>
    <property type="evidence" value="ECO:0007669"/>
    <property type="project" value="UniProtKB-SubCell"/>
</dbReference>
<dbReference type="CDD" id="cd01536">
    <property type="entry name" value="PBP1_ABC_sugar_binding-like"/>
    <property type="match status" value="1"/>
</dbReference>
<evidence type="ECO:0000256" key="4">
    <source>
        <dbReference type="SAM" id="SignalP"/>
    </source>
</evidence>
<proteinExistence type="inferred from homology"/>
<keyword evidence="3 4" id="KW-0732">Signal</keyword>
<dbReference type="PANTHER" id="PTHR46847:SF1">
    <property type="entry name" value="D-ALLOSE-BINDING PERIPLASMIC PROTEIN-RELATED"/>
    <property type="match status" value="1"/>
</dbReference>
<dbReference type="PANTHER" id="PTHR46847">
    <property type="entry name" value="D-ALLOSE-BINDING PERIPLASMIC PROTEIN-RELATED"/>
    <property type="match status" value="1"/>
</dbReference>
<dbReference type="Pfam" id="PF13407">
    <property type="entry name" value="Peripla_BP_4"/>
    <property type="match status" value="1"/>
</dbReference>
<sequence>MRKHKLKTVAAASLAAAALFTSGCAVSAGSIADVAAVTESDGGLPVAVDGEKARSMVHASVADKKIAYVPMSLQFELTALWGQQFRSVFESLGADYSESDPANNVDTQVRMIDSLIDDGVDLLIIQNPDVGVLSQQVQRAHERGIYVVSVNVQGTQSSDAYVGADHTAMAQDLAERMADDCKAANKDKVAIISGFATDSNSIEADKGWEPVFEEHGLEVVSKQQSNYDATRANEIATVVLQQHPDLCGFAVIFDITALGAAQAVEAAGLKGQVGIYNFDASRVWCEALADGRVTAGAAYNASGIAVAAAYAAQELFLVGAPAGTRRVAGYVPHELADKDNYENVPGACYGVN</sequence>
<feature type="chain" id="PRO_5039269107" evidence="4">
    <location>
        <begin position="28"/>
        <end position="352"/>
    </location>
</feature>
<keyword evidence="7" id="KW-1185">Reference proteome</keyword>
<comment type="subcellular location">
    <subcellularLocation>
        <location evidence="1">Cell envelope</location>
    </subcellularLocation>
</comment>
<reference evidence="6 7" key="1">
    <citation type="submission" date="2019-10" db="EMBL/GenBank/DDBJ databases">
        <title>Georgenia wutianyii sp. nov. and Georgenia yuyongxinii sp. nov. isolated from plateau pika (Ochotona curzoniae) in the Qinghai-Tibet plateau of China.</title>
        <authorList>
            <person name="Tian Z."/>
        </authorList>
    </citation>
    <scope>NUCLEOTIDE SEQUENCE [LARGE SCALE GENOMIC DNA]</scope>
    <source>
        <strain evidence="6 7">JCM 15130</strain>
    </source>
</reference>
<dbReference type="SUPFAM" id="SSF53822">
    <property type="entry name" value="Periplasmic binding protein-like I"/>
    <property type="match status" value="1"/>
</dbReference>
<evidence type="ECO:0000256" key="3">
    <source>
        <dbReference type="ARBA" id="ARBA00022729"/>
    </source>
</evidence>
<feature type="domain" description="Periplasmic binding protein" evidence="5">
    <location>
        <begin position="72"/>
        <end position="315"/>
    </location>
</feature>
<dbReference type="InterPro" id="IPR028082">
    <property type="entry name" value="Peripla_BP_I"/>
</dbReference>
<comment type="similarity">
    <text evidence="2">Belongs to the bacterial solute-binding protein 2 family.</text>
</comment>
<comment type="caution">
    <text evidence="6">The sequence shown here is derived from an EMBL/GenBank/DDBJ whole genome shotgun (WGS) entry which is preliminary data.</text>
</comment>
<evidence type="ECO:0000256" key="1">
    <source>
        <dbReference type="ARBA" id="ARBA00004196"/>
    </source>
</evidence>
<accession>A0A7J9UUX0</accession>
<evidence type="ECO:0000313" key="6">
    <source>
        <dbReference type="EMBL" id="MPV88439.1"/>
    </source>
</evidence>
<dbReference type="AlphaFoldDB" id="A0A7J9UUX0"/>
<organism evidence="6 7">
    <name type="scientific">Georgenia ruanii</name>
    <dbReference type="NCBI Taxonomy" id="348442"/>
    <lineage>
        <taxon>Bacteria</taxon>
        <taxon>Bacillati</taxon>
        <taxon>Actinomycetota</taxon>
        <taxon>Actinomycetes</taxon>
        <taxon>Micrococcales</taxon>
        <taxon>Bogoriellaceae</taxon>
        <taxon>Georgenia</taxon>
    </lineage>
</organism>
<dbReference type="PROSITE" id="PS51257">
    <property type="entry name" value="PROKAR_LIPOPROTEIN"/>
    <property type="match status" value="1"/>
</dbReference>
<feature type="signal peptide" evidence="4">
    <location>
        <begin position="1"/>
        <end position="27"/>
    </location>
</feature>
<evidence type="ECO:0000256" key="2">
    <source>
        <dbReference type="ARBA" id="ARBA00007639"/>
    </source>
</evidence>
<dbReference type="Gene3D" id="3.40.50.2300">
    <property type="match status" value="2"/>
</dbReference>
<dbReference type="Proteomes" id="UP000429644">
    <property type="component" value="Unassembled WGS sequence"/>
</dbReference>
<evidence type="ECO:0000259" key="5">
    <source>
        <dbReference type="Pfam" id="PF13407"/>
    </source>
</evidence>
<name>A0A7J9UUX0_9MICO</name>
<evidence type="ECO:0000313" key="7">
    <source>
        <dbReference type="Proteomes" id="UP000429644"/>
    </source>
</evidence>